<dbReference type="Proteomes" id="UP000525298">
    <property type="component" value="Unassembled WGS sequence"/>
</dbReference>
<evidence type="ECO:0000313" key="2">
    <source>
        <dbReference type="EMBL" id="MBA2883107.1"/>
    </source>
</evidence>
<dbReference type="EMBL" id="JACDUS010000016">
    <property type="protein sequence ID" value="MBA2883107.1"/>
    <property type="molecule type" value="Genomic_DNA"/>
</dbReference>
<name>A0A7W0CCG1_9BACT</name>
<organism evidence="2 3">
    <name type="scientific">Desulfosalsimonas propionicica</name>
    <dbReference type="NCBI Taxonomy" id="332175"/>
    <lineage>
        <taxon>Bacteria</taxon>
        <taxon>Pseudomonadati</taxon>
        <taxon>Thermodesulfobacteriota</taxon>
        <taxon>Desulfobacteria</taxon>
        <taxon>Desulfobacterales</taxon>
        <taxon>Desulfosalsimonadaceae</taxon>
        <taxon>Desulfosalsimonas</taxon>
    </lineage>
</organism>
<gene>
    <name evidence="2" type="ORF">HNR65_003464</name>
</gene>
<evidence type="ECO:0000256" key="1">
    <source>
        <dbReference type="SAM" id="Phobius"/>
    </source>
</evidence>
<proteinExistence type="predicted"/>
<comment type="caution">
    <text evidence="2">The sequence shown here is derived from an EMBL/GenBank/DDBJ whole genome shotgun (WGS) entry which is preliminary data.</text>
</comment>
<keyword evidence="1" id="KW-0812">Transmembrane</keyword>
<feature type="transmembrane region" description="Helical" evidence="1">
    <location>
        <begin position="6"/>
        <end position="22"/>
    </location>
</feature>
<sequence>MNAEFLIAASAMAGFLIAIHVLEKRRNATRKPTEQEMLFFLARMTETSEYDQFMRAAEAWEISRHKVESDFKRFLFHSTLPYYVRDHLRKAVASNPAILGPAANCFTGTLIPKKSCGP</sequence>
<dbReference type="RefSeq" id="WP_181552716.1">
    <property type="nucleotide sequence ID" value="NZ_JACDUS010000016.1"/>
</dbReference>
<dbReference type="AlphaFoldDB" id="A0A7W0CCG1"/>
<protein>
    <submittedName>
        <fullName evidence="2">Uncharacterized protein</fullName>
    </submittedName>
</protein>
<keyword evidence="1" id="KW-1133">Transmembrane helix</keyword>
<keyword evidence="3" id="KW-1185">Reference proteome</keyword>
<accession>A0A7W0CCG1</accession>
<evidence type="ECO:0000313" key="3">
    <source>
        <dbReference type="Proteomes" id="UP000525298"/>
    </source>
</evidence>
<reference evidence="2 3" key="1">
    <citation type="submission" date="2020-07" db="EMBL/GenBank/DDBJ databases">
        <title>Genomic Encyclopedia of Type Strains, Phase IV (KMG-IV): sequencing the most valuable type-strain genomes for metagenomic binning, comparative biology and taxonomic classification.</title>
        <authorList>
            <person name="Goeker M."/>
        </authorList>
    </citation>
    <scope>NUCLEOTIDE SEQUENCE [LARGE SCALE GENOMIC DNA]</scope>
    <source>
        <strain evidence="2 3">DSM 17721</strain>
    </source>
</reference>
<keyword evidence="1" id="KW-0472">Membrane</keyword>